<dbReference type="Proteomes" id="UP000607796">
    <property type="component" value="Unassembled WGS sequence"/>
</dbReference>
<comment type="caution">
    <text evidence="4">The sequence shown here is derived from an EMBL/GenBank/DDBJ whole genome shotgun (WGS) entry which is preliminary data.</text>
</comment>
<dbReference type="InterPro" id="IPR020904">
    <property type="entry name" value="Sc_DH/Rdtase_CS"/>
</dbReference>
<dbReference type="PANTHER" id="PTHR43477:SF1">
    <property type="entry name" value="DIHYDROANTICAPSIN 7-DEHYDROGENASE"/>
    <property type="match status" value="1"/>
</dbReference>
<dbReference type="Gene3D" id="3.40.50.720">
    <property type="entry name" value="NAD(P)-binding Rossmann-like Domain"/>
    <property type="match status" value="1"/>
</dbReference>
<dbReference type="EMBL" id="JADFFK010000027">
    <property type="protein sequence ID" value="MBE9640196.1"/>
    <property type="molecule type" value="Genomic_DNA"/>
</dbReference>
<dbReference type="InterPro" id="IPR002347">
    <property type="entry name" value="SDR_fam"/>
</dbReference>
<evidence type="ECO:0000313" key="5">
    <source>
        <dbReference type="Proteomes" id="UP000607796"/>
    </source>
</evidence>
<dbReference type="InterPro" id="IPR051122">
    <property type="entry name" value="SDR_DHRS6-like"/>
</dbReference>
<sequence>MIFDFSGRCIVLTGANGGIGRAVADLFCDAGADLVLADLDGAALDAFAEDLRARGRSGRIASLAVDTANPEDADRIVQTAADIGGIDFLVPSAGIYLAEPFAEMSDAQWRRTLSINLDGVFYLTRRAVPFFRPDSSVVFLGSLAAMRGAVANAHYAATKGAMISMGRSLAKELAPDTRVNTVAPGVIDTPMTQQLIATRGDETLRQTPLARLGKASEIASVIGFLCSPAASFVTGETIQVNGGVHMA</sequence>
<evidence type="ECO:0000313" key="4">
    <source>
        <dbReference type="EMBL" id="MBE9640196.1"/>
    </source>
</evidence>
<dbReference type="PRINTS" id="PR00081">
    <property type="entry name" value="GDHRDH"/>
</dbReference>
<keyword evidence="5" id="KW-1185">Reference proteome</keyword>
<dbReference type="SMART" id="SM00822">
    <property type="entry name" value="PKS_KR"/>
    <property type="match status" value="1"/>
</dbReference>
<accession>A0ABR9X9T1</accession>
<reference evidence="4 5" key="1">
    <citation type="journal article" date="2021" name="Int. J. Syst. Evol. Microbiol.">
        <title>Salipiger mangrovisoli sp. nov., isolated from mangrove soil and the proposal for the reclassification of Paraphaeobacter pallidus as Salipiger pallidus comb. nov.</title>
        <authorList>
            <person name="Du J."/>
            <person name="Liu Y."/>
            <person name="Pei T."/>
            <person name="Deng M.R."/>
            <person name="Zhu H."/>
        </authorList>
    </citation>
    <scope>NUCLEOTIDE SEQUENCE [LARGE SCALE GENOMIC DNA]</scope>
    <source>
        <strain evidence="4 5">6D45A</strain>
    </source>
</reference>
<gene>
    <name evidence="4" type="ORF">IQ782_25420</name>
</gene>
<evidence type="ECO:0000256" key="2">
    <source>
        <dbReference type="ARBA" id="ARBA00023002"/>
    </source>
</evidence>
<comment type="similarity">
    <text evidence="1">Belongs to the short-chain dehydrogenases/reductases (SDR) family.</text>
</comment>
<dbReference type="InterPro" id="IPR036291">
    <property type="entry name" value="NAD(P)-bd_dom_sf"/>
</dbReference>
<dbReference type="InterPro" id="IPR057326">
    <property type="entry name" value="KR_dom"/>
</dbReference>
<dbReference type="RefSeq" id="WP_194137463.1">
    <property type="nucleotide sequence ID" value="NZ_JADFFK010000027.1"/>
</dbReference>
<keyword evidence="2" id="KW-0560">Oxidoreductase</keyword>
<dbReference type="PROSITE" id="PS00061">
    <property type="entry name" value="ADH_SHORT"/>
    <property type="match status" value="1"/>
</dbReference>
<dbReference type="PRINTS" id="PR00080">
    <property type="entry name" value="SDRFAMILY"/>
</dbReference>
<evidence type="ECO:0000256" key="1">
    <source>
        <dbReference type="ARBA" id="ARBA00006484"/>
    </source>
</evidence>
<protein>
    <submittedName>
        <fullName evidence="4">SDR family oxidoreductase</fullName>
    </submittedName>
</protein>
<dbReference type="SUPFAM" id="SSF51735">
    <property type="entry name" value="NAD(P)-binding Rossmann-fold domains"/>
    <property type="match status" value="1"/>
</dbReference>
<proteinExistence type="inferred from homology"/>
<name>A0ABR9X9T1_9RHOB</name>
<dbReference type="Pfam" id="PF13561">
    <property type="entry name" value="adh_short_C2"/>
    <property type="match status" value="1"/>
</dbReference>
<dbReference type="PANTHER" id="PTHR43477">
    <property type="entry name" value="DIHYDROANTICAPSIN 7-DEHYDROGENASE"/>
    <property type="match status" value="1"/>
</dbReference>
<dbReference type="CDD" id="cd05233">
    <property type="entry name" value="SDR_c"/>
    <property type="match status" value="1"/>
</dbReference>
<feature type="domain" description="Ketoreductase" evidence="3">
    <location>
        <begin position="8"/>
        <end position="189"/>
    </location>
</feature>
<evidence type="ECO:0000259" key="3">
    <source>
        <dbReference type="SMART" id="SM00822"/>
    </source>
</evidence>
<organism evidence="4 5">
    <name type="scientific">Salipiger mangrovisoli</name>
    <dbReference type="NCBI Taxonomy" id="2865933"/>
    <lineage>
        <taxon>Bacteria</taxon>
        <taxon>Pseudomonadati</taxon>
        <taxon>Pseudomonadota</taxon>
        <taxon>Alphaproteobacteria</taxon>
        <taxon>Rhodobacterales</taxon>
        <taxon>Roseobacteraceae</taxon>
        <taxon>Salipiger</taxon>
    </lineage>
</organism>